<organism evidence="1 2">
    <name type="scientific">Methanoculleus bourgensis</name>
    <dbReference type="NCBI Taxonomy" id="83986"/>
    <lineage>
        <taxon>Archaea</taxon>
        <taxon>Methanobacteriati</taxon>
        <taxon>Methanobacteriota</taxon>
        <taxon>Stenosarchaea group</taxon>
        <taxon>Methanomicrobia</taxon>
        <taxon>Methanomicrobiales</taxon>
        <taxon>Methanomicrobiaceae</taxon>
        <taxon>Methanoculleus</taxon>
    </lineage>
</organism>
<dbReference type="Proteomes" id="UP000069850">
    <property type="component" value="Chromosome 1"/>
</dbReference>
<dbReference type="OrthoDB" id="228407at2157"/>
<accession>A0A0X3BPP0</accession>
<proteinExistence type="predicted"/>
<evidence type="ECO:0000313" key="2">
    <source>
        <dbReference type="Proteomes" id="UP000069850"/>
    </source>
</evidence>
<evidence type="ECO:0000313" key="1">
    <source>
        <dbReference type="EMBL" id="CVK33998.1"/>
    </source>
</evidence>
<dbReference type="GeneID" id="27138340"/>
<evidence type="ECO:0008006" key="3">
    <source>
        <dbReference type="Google" id="ProtNLM"/>
    </source>
</evidence>
<sequence length="96" mass="11337">MYELIFSEEALKYLSQIPKKDLVHVKDVISLCLGEFLKKTTKRCNKKLLKGSKKRTYRLHISMTHTAFYRIDDENKRVLIDDVMGINQAHSRYGLY</sequence>
<dbReference type="KEGG" id="mema:MMAB1_2785"/>
<dbReference type="Gene3D" id="3.30.2310.20">
    <property type="entry name" value="RelE-like"/>
    <property type="match status" value="1"/>
</dbReference>
<reference evidence="1 2" key="1">
    <citation type="submission" date="2016-01" db="EMBL/GenBank/DDBJ databases">
        <authorList>
            <person name="Manzoor S."/>
        </authorList>
    </citation>
    <scope>NUCLEOTIDE SEQUENCE [LARGE SCALE GENOMIC DNA]</scope>
    <source>
        <strain evidence="1">Methanoculleus sp MAB1</strain>
    </source>
</reference>
<dbReference type="EMBL" id="LT158599">
    <property type="protein sequence ID" value="CVK33998.1"/>
    <property type="molecule type" value="Genomic_DNA"/>
</dbReference>
<dbReference type="AlphaFoldDB" id="A0A0X3BPP0"/>
<dbReference type="RefSeq" id="WP_062265179.1">
    <property type="nucleotide sequence ID" value="NZ_JBMHJL010000035.1"/>
</dbReference>
<name>A0A0X3BPP0_9EURY</name>
<dbReference type="PANTHER" id="PTHR38813">
    <property type="match status" value="1"/>
</dbReference>
<protein>
    <recommendedName>
        <fullName evidence="3">Plasmid stabilization system</fullName>
    </recommendedName>
</protein>
<gene>
    <name evidence="1" type="ORF">MMAB1_2785</name>
</gene>
<dbReference type="InterPro" id="IPR052747">
    <property type="entry name" value="TA_system_RelE_toxin"/>
</dbReference>
<dbReference type="PANTHER" id="PTHR38813:SF1">
    <property type="entry name" value="TOXIN RELE1-RELATED"/>
    <property type="match status" value="1"/>
</dbReference>
<dbReference type="InterPro" id="IPR035093">
    <property type="entry name" value="RelE/ParE_toxin_dom_sf"/>
</dbReference>
<dbReference type="SUPFAM" id="SSF143011">
    <property type="entry name" value="RelE-like"/>
    <property type="match status" value="1"/>
</dbReference>